<dbReference type="GO" id="GO:0008270">
    <property type="term" value="F:zinc ion binding"/>
    <property type="evidence" value="ECO:0007669"/>
    <property type="project" value="TreeGrafter"/>
</dbReference>
<reference evidence="8" key="2">
    <citation type="submission" date="2020-05" db="UniProtKB">
        <authorList>
            <consortium name="EnsemblMetazoa"/>
        </authorList>
    </citation>
    <scope>IDENTIFICATION</scope>
    <source>
        <strain evidence="8">IAEA</strain>
    </source>
</reference>
<keyword evidence="4" id="KW-0378">Hydrolase</keyword>
<evidence type="ECO:0000256" key="4">
    <source>
        <dbReference type="ARBA" id="ARBA00022801"/>
    </source>
</evidence>
<evidence type="ECO:0000313" key="8">
    <source>
        <dbReference type="EnsemblMetazoa" id="GPPI035597-PA"/>
    </source>
</evidence>
<proteinExistence type="predicted"/>
<comment type="subunit">
    <text evidence="2">Monomer.</text>
</comment>
<dbReference type="PANTHER" id="PTHR13204">
    <property type="entry name" value="PTD012 PROTEIN"/>
    <property type="match status" value="1"/>
</dbReference>
<keyword evidence="6" id="KW-0539">Nucleus</keyword>
<dbReference type="Proteomes" id="UP000092460">
    <property type="component" value="Unassembled WGS sequence"/>
</dbReference>
<feature type="domain" description="DUF1907" evidence="7">
    <location>
        <begin position="54"/>
        <end position="335"/>
    </location>
</feature>
<dbReference type="AlphaFoldDB" id="A0A1B0BNG1"/>
<dbReference type="SMART" id="SM01168">
    <property type="entry name" value="DUF1907"/>
    <property type="match status" value="1"/>
</dbReference>
<evidence type="ECO:0000256" key="1">
    <source>
        <dbReference type="ARBA" id="ARBA00004123"/>
    </source>
</evidence>
<dbReference type="CDD" id="cd17298">
    <property type="entry name" value="DUF1907"/>
    <property type="match status" value="1"/>
</dbReference>
<dbReference type="EnsemblMetazoa" id="GPPI035597-RA">
    <property type="protein sequence ID" value="GPPI035597-PA"/>
    <property type="gene ID" value="GPPI035597"/>
</dbReference>
<keyword evidence="5" id="KW-0862">Zinc</keyword>
<dbReference type="Pfam" id="PF08925">
    <property type="entry name" value="DUF1907"/>
    <property type="match status" value="1"/>
</dbReference>
<evidence type="ECO:0000256" key="6">
    <source>
        <dbReference type="ARBA" id="ARBA00023242"/>
    </source>
</evidence>
<comment type="subcellular location">
    <subcellularLocation>
        <location evidence="1">Nucleus</location>
    </subcellularLocation>
</comment>
<evidence type="ECO:0000313" key="9">
    <source>
        <dbReference type="Proteomes" id="UP000092460"/>
    </source>
</evidence>
<keyword evidence="9" id="KW-1185">Reference proteome</keyword>
<dbReference type="GO" id="GO:0016788">
    <property type="term" value="F:hydrolase activity, acting on ester bonds"/>
    <property type="evidence" value="ECO:0007669"/>
    <property type="project" value="TreeGrafter"/>
</dbReference>
<dbReference type="InterPro" id="IPR015021">
    <property type="entry name" value="C11orf54_DUF1907"/>
</dbReference>
<protein>
    <recommendedName>
        <fullName evidence="7">DUF1907 domain-containing protein</fullName>
    </recommendedName>
</protein>
<organism evidence="8 9">
    <name type="scientific">Glossina palpalis gambiensis</name>
    <dbReference type="NCBI Taxonomy" id="67801"/>
    <lineage>
        <taxon>Eukaryota</taxon>
        <taxon>Metazoa</taxon>
        <taxon>Ecdysozoa</taxon>
        <taxon>Arthropoda</taxon>
        <taxon>Hexapoda</taxon>
        <taxon>Insecta</taxon>
        <taxon>Pterygota</taxon>
        <taxon>Neoptera</taxon>
        <taxon>Endopterygota</taxon>
        <taxon>Diptera</taxon>
        <taxon>Brachycera</taxon>
        <taxon>Muscomorpha</taxon>
        <taxon>Hippoboscoidea</taxon>
        <taxon>Glossinidae</taxon>
        <taxon>Glossina</taxon>
    </lineage>
</organism>
<accession>A0A1B0BNG1</accession>
<dbReference type="EMBL" id="JXJN01017383">
    <property type="status" value="NOT_ANNOTATED_CDS"/>
    <property type="molecule type" value="Genomic_DNA"/>
</dbReference>
<evidence type="ECO:0000256" key="3">
    <source>
        <dbReference type="ARBA" id="ARBA00022723"/>
    </source>
</evidence>
<keyword evidence="3" id="KW-0479">Metal-binding</keyword>
<reference evidence="9" key="1">
    <citation type="submission" date="2015-01" db="EMBL/GenBank/DDBJ databases">
        <authorList>
            <person name="Aksoy S."/>
            <person name="Warren W."/>
            <person name="Wilson R.K."/>
        </authorList>
    </citation>
    <scope>NUCLEOTIDE SEQUENCE [LARGE SCALE GENOMIC DNA]</scope>
    <source>
        <strain evidence="9">IAEA</strain>
    </source>
</reference>
<name>A0A1B0BNG1_9MUSC</name>
<evidence type="ECO:0000256" key="5">
    <source>
        <dbReference type="ARBA" id="ARBA00022833"/>
    </source>
</evidence>
<dbReference type="PANTHER" id="PTHR13204:SF1">
    <property type="entry name" value="ESTER HYDROLASE C11ORF54"/>
    <property type="match status" value="1"/>
</dbReference>
<dbReference type="STRING" id="67801.A0A1B0BNG1"/>
<dbReference type="SUPFAM" id="SSF117856">
    <property type="entry name" value="AF0104/ALDC/Ptd012-like"/>
    <property type="match status" value="1"/>
</dbReference>
<evidence type="ECO:0000256" key="2">
    <source>
        <dbReference type="ARBA" id="ARBA00011245"/>
    </source>
</evidence>
<evidence type="ECO:0000259" key="7">
    <source>
        <dbReference type="SMART" id="SM01168"/>
    </source>
</evidence>
<dbReference type="GO" id="GO:0005634">
    <property type="term" value="C:nucleus"/>
    <property type="evidence" value="ECO:0007669"/>
    <property type="project" value="UniProtKB-SubCell"/>
</dbReference>
<sequence>MTIKRVVEQIFNIIQRILVKTKWKNSAMSALNANELLYEEKSLYKPPLEELQNVLQSILTRNFENVTVNVSQCPNLSASEYGLMDIGLGGCPTLLELGGAPYLLPKVQKDKLYDIKAICRKSMGEGKILAVGAGAGPYPLRNTNCEGIFNLSISAQDEIKNGSYTAKITGLQEDCLLEPIPDTETRCALLLNLYVCRGEPGPVLKINCKKRTGHMNFIECIRKGLYEKYQDKCVGLGGLFLLKNGKAHQHVMRDFSRSPIHTESELNQWLKFFEMPGTLHAVGTLVTHEHDLDLRLQHFHSFSRTKWGGHYHYDTTPDTIEYEAYFNVAERIVRVDKPKTTHKFGRD</sequence>
<dbReference type="VEuPathDB" id="VectorBase:GPPI035597"/>